<protein>
    <submittedName>
        <fullName evidence="6">Membrane protein</fullName>
    </submittedName>
</protein>
<dbReference type="Proteomes" id="UP000051863">
    <property type="component" value="Unassembled WGS sequence"/>
</dbReference>
<keyword evidence="3" id="KW-0472">Membrane</keyword>
<dbReference type="PATRIC" id="fig|405446.3.peg.1202"/>
<proteinExistence type="inferred from homology"/>
<organism evidence="6 7">
    <name type="scientific">Stenotrophomonas terrae</name>
    <dbReference type="NCBI Taxonomy" id="405446"/>
    <lineage>
        <taxon>Bacteria</taxon>
        <taxon>Pseudomonadati</taxon>
        <taxon>Pseudomonadota</taxon>
        <taxon>Gammaproteobacteria</taxon>
        <taxon>Lysobacterales</taxon>
        <taxon>Lysobacteraceae</taxon>
        <taxon>Stenotrophomonas</taxon>
    </lineage>
</organism>
<evidence type="ECO:0000256" key="3">
    <source>
        <dbReference type="SAM" id="Phobius"/>
    </source>
</evidence>
<dbReference type="Pfam" id="PF25963">
    <property type="entry name" value="Beta-barrel_AAEA"/>
    <property type="match status" value="1"/>
</dbReference>
<keyword evidence="3" id="KW-0812">Transmembrane</keyword>
<dbReference type="RefSeq" id="WP_057628315.1">
    <property type="nucleotide sequence ID" value="NZ_LDJJ01000028.1"/>
</dbReference>
<dbReference type="Pfam" id="PF25917">
    <property type="entry name" value="BSH_RND"/>
    <property type="match status" value="1"/>
</dbReference>
<dbReference type="SUPFAM" id="SSF111369">
    <property type="entry name" value="HlyD-like secretion proteins"/>
    <property type="match status" value="2"/>
</dbReference>
<name>A0A0R0CEP4_9GAMM</name>
<dbReference type="InterPro" id="IPR058634">
    <property type="entry name" value="AaeA-lik-b-barrel"/>
</dbReference>
<evidence type="ECO:0000313" key="7">
    <source>
        <dbReference type="Proteomes" id="UP000051863"/>
    </source>
</evidence>
<accession>A0A0R0CEP4</accession>
<dbReference type="PANTHER" id="PTHR30367:SF12">
    <property type="entry name" value="P-HYDROXYBENZOIC ACID EFFLUX PUMP SUBUNIT AAEA"/>
    <property type="match status" value="1"/>
</dbReference>
<evidence type="ECO:0000256" key="1">
    <source>
        <dbReference type="ARBA" id="ARBA00009477"/>
    </source>
</evidence>
<feature type="transmembrane region" description="Helical" evidence="3">
    <location>
        <begin position="7"/>
        <end position="29"/>
    </location>
</feature>
<reference evidence="6 7" key="1">
    <citation type="submission" date="2015-05" db="EMBL/GenBank/DDBJ databases">
        <title>Genome sequencing and analysis of members of genus Stenotrophomonas.</title>
        <authorList>
            <person name="Patil P.P."/>
            <person name="Midha S."/>
            <person name="Patil P.B."/>
        </authorList>
    </citation>
    <scope>NUCLEOTIDE SEQUENCE [LARGE SCALE GENOMIC DNA]</scope>
    <source>
        <strain evidence="6 7">DSM 18941</strain>
    </source>
</reference>
<dbReference type="InterPro" id="IPR058625">
    <property type="entry name" value="MdtA-like_BSH"/>
</dbReference>
<gene>
    <name evidence="6" type="ORF">ABB27_08765</name>
</gene>
<feature type="domain" description="p-hydroxybenzoic acid efflux pump subunit AaeA-like beta-barrel" evidence="5">
    <location>
        <begin position="232"/>
        <end position="329"/>
    </location>
</feature>
<keyword evidence="3" id="KW-1133">Transmembrane helix</keyword>
<comment type="caution">
    <text evidence="6">The sequence shown here is derived from an EMBL/GenBank/DDBJ whole genome shotgun (WGS) entry which is preliminary data.</text>
</comment>
<dbReference type="InterPro" id="IPR050393">
    <property type="entry name" value="MFP_Efflux_Pump"/>
</dbReference>
<evidence type="ECO:0000259" key="4">
    <source>
        <dbReference type="Pfam" id="PF25917"/>
    </source>
</evidence>
<evidence type="ECO:0000256" key="2">
    <source>
        <dbReference type="SAM" id="Coils"/>
    </source>
</evidence>
<feature type="domain" description="Multidrug resistance protein MdtA-like barrel-sandwich hybrid" evidence="4">
    <location>
        <begin position="46"/>
        <end position="229"/>
    </location>
</feature>
<dbReference type="OrthoDB" id="9811754at2"/>
<evidence type="ECO:0000313" key="6">
    <source>
        <dbReference type="EMBL" id="KRG67659.1"/>
    </source>
</evidence>
<comment type="similarity">
    <text evidence="1">Belongs to the membrane fusion protein (MFP) (TC 8.A.1) family.</text>
</comment>
<dbReference type="Gene3D" id="2.40.30.170">
    <property type="match status" value="1"/>
</dbReference>
<keyword evidence="7" id="KW-1185">Reference proteome</keyword>
<evidence type="ECO:0000259" key="5">
    <source>
        <dbReference type="Pfam" id="PF25963"/>
    </source>
</evidence>
<dbReference type="Gene3D" id="1.10.287.470">
    <property type="entry name" value="Helix hairpin bin"/>
    <property type="match status" value="1"/>
</dbReference>
<sequence length="333" mass="35636">MSPKVQSILRFSITAVVVVIAALIAMAMWRHYMYSPWTREGRLRAEVVRVAPDVSGPVSAVAVRDNQLVKRGDVLYQIDPARYQNALNQARGNLAAAQASARAAGASIQVAAAGAAQQSANASRYEQQYERRQRITGSLISEESRTDALSAAQAARAGVAQAQASRQQASASQQQALAAVEQAQAALDTAELNLERTQVRAPVDGYVTNLEVRQGDYATAGAAKLAVIDTDSFWVYGYFEETKLARLHVGDGTRVQLMSGQELHGHIESISHGITDADSPTGSDLLANVNPTYNWVRLAQRIPVRIKLDAGSIAKGVVLANGMTATVIVEAGR</sequence>
<feature type="coiled-coil region" evidence="2">
    <location>
        <begin position="173"/>
        <end position="200"/>
    </location>
</feature>
<dbReference type="PRINTS" id="PR01490">
    <property type="entry name" value="RTXTOXIND"/>
</dbReference>
<keyword evidence="2" id="KW-0175">Coiled coil</keyword>
<dbReference type="Gene3D" id="2.40.50.100">
    <property type="match status" value="1"/>
</dbReference>
<dbReference type="PANTHER" id="PTHR30367">
    <property type="entry name" value="P-HYDROXYBENZOIC ACID EFFLUX PUMP SUBUNIT AAEA-RELATED"/>
    <property type="match status" value="1"/>
</dbReference>
<dbReference type="EMBL" id="LDJJ01000028">
    <property type="protein sequence ID" value="KRG67659.1"/>
    <property type="molecule type" value="Genomic_DNA"/>
</dbReference>
<dbReference type="AlphaFoldDB" id="A0A0R0CEP4"/>